<evidence type="ECO:0000313" key="5">
    <source>
        <dbReference type="EMBL" id="ALG82609.1"/>
    </source>
</evidence>
<dbReference type="RefSeq" id="WP_050048892.1">
    <property type="nucleotide sequence ID" value="NZ_CP008874.1"/>
</dbReference>
<evidence type="ECO:0000259" key="3">
    <source>
        <dbReference type="PROSITE" id="PS50966"/>
    </source>
</evidence>
<feature type="domain" description="SWIM-type" evidence="3">
    <location>
        <begin position="55"/>
        <end position="93"/>
    </location>
</feature>
<evidence type="ECO:0000256" key="1">
    <source>
        <dbReference type="PROSITE-ProRule" id="PRU00325"/>
    </source>
</evidence>
<dbReference type="Pfam" id="PF25941">
    <property type="entry name" value="PDDEXK_16"/>
    <property type="match status" value="1"/>
</dbReference>
<evidence type="ECO:0000313" key="4">
    <source>
        <dbReference type="EMBL" id="AKH98215.1"/>
    </source>
</evidence>
<dbReference type="Proteomes" id="UP000069906">
    <property type="component" value="Chromosome"/>
</dbReference>
<dbReference type="OrthoDB" id="318346at2157"/>
<dbReference type="AlphaFoldDB" id="A0A0F7PDF1"/>
<dbReference type="KEGG" id="hsu:HLASF_1742"/>
<gene>
    <name evidence="5" type="ORF">HLASA_1728</name>
    <name evidence="4" type="ORF">HLASF_1742</name>
</gene>
<dbReference type="GeneID" id="26011063"/>
<dbReference type="EMBL" id="CP008874">
    <property type="protein sequence ID" value="AKH98215.1"/>
    <property type="molecule type" value="Genomic_DNA"/>
</dbReference>
<dbReference type="GO" id="GO:0008270">
    <property type="term" value="F:zinc ion binding"/>
    <property type="evidence" value="ECO:0007669"/>
    <property type="project" value="UniProtKB-KW"/>
</dbReference>
<dbReference type="InterPro" id="IPR007527">
    <property type="entry name" value="Znf_SWIM"/>
</dbReference>
<evidence type="ECO:0000256" key="2">
    <source>
        <dbReference type="SAM" id="MobiDB-lite"/>
    </source>
</evidence>
<dbReference type="PROSITE" id="PS50966">
    <property type="entry name" value="ZF_SWIM"/>
    <property type="match status" value="1"/>
</dbReference>
<dbReference type="Pfam" id="PF04434">
    <property type="entry name" value="SWIM"/>
    <property type="match status" value="1"/>
</dbReference>
<organism evidence="4 7">
    <name type="scientific">Halanaeroarchaeum sulfurireducens</name>
    <dbReference type="NCBI Taxonomy" id="1604004"/>
    <lineage>
        <taxon>Archaea</taxon>
        <taxon>Methanobacteriati</taxon>
        <taxon>Methanobacteriota</taxon>
        <taxon>Stenosarchaea group</taxon>
        <taxon>Halobacteria</taxon>
        <taxon>Halobacteriales</taxon>
        <taxon>Halobacteriaceae</taxon>
        <taxon>Halanaeroarchaeum</taxon>
    </lineage>
</organism>
<keyword evidence="1" id="KW-0863">Zinc-finger</keyword>
<protein>
    <recommendedName>
        <fullName evidence="3">SWIM-type domain-containing protein</fullName>
    </recommendedName>
</protein>
<reference evidence="4 7" key="1">
    <citation type="journal article" date="2015" name="ISME J.">
        <title>Elemental sulfur and acetate can support life of a novel strictly anaerobic haloarchaeon.</title>
        <authorList>
            <person name="Sorokin D.Y."/>
            <person name="Kublanov I.V."/>
            <person name="Gavrilov S.N."/>
            <person name="Rojo D."/>
            <person name="Roman P."/>
            <person name="Golyshin P.N."/>
            <person name="Slepak V.Z."/>
            <person name="Smedile F."/>
            <person name="Ferrer M."/>
            <person name="Messina E."/>
            <person name="La Cono V."/>
            <person name="Yakimov M.M."/>
        </authorList>
    </citation>
    <scope>NUCLEOTIDE SEQUENCE [LARGE SCALE GENOMIC DNA]</scope>
    <source>
        <strain evidence="4 7">HSR2</strain>
    </source>
</reference>
<sequence>MTDPIRFSRQQARHDHADRWDRGTNYNDRHLADVEIESDAANRFVVRFPDSDDAHVVHLAADEGEWVGKCTCGDFEYRQTVCKHMWAVLADPSTAVLDRAATQPDRRAIADGGAVATAAPANGKAPSFGSDVERWMADRYPIEPEDAKYYDARLATDTGLAQAGAPVQIKTTRIRVRNGYDQHGNQKYTRGRLTFWREELLHNIQDGGLYLVGVYRPDRNPRANDFVTNLFCI</sequence>
<evidence type="ECO:0000313" key="7">
    <source>
        <dbReference type="Proteomes" id="UP000069906"/>
    </source>
</evidence>
<dbReference type="KEGG" id="hsf:HLASA_1728"/>
<proteinExistence type="predicted"/>
<name>A0A0F7PDF1_9EURY</name>
<feature type="compositionally biased region" description="Basic and acidic residues" evidence="2">
    <location>
        <begin position="12"/>
        <end position="24"/>
    </location>
</feature>
<evidence type="ECO:0000313" key="6">
    <source>
        <dbReference type="Proteomes" id="UP000060390"/>
    </source>
</evidence>
<keyword evidence="1" id="KW-0862">Zinc</keyword>
<keyword evidence="1" id="KW-0479">Metal-binding</keyword>
<reference evidence="5 6" key="3">
    <citation type="journal article" date="2016" name="Stand. Genomic Sci.">
        <title>Complete genome sequence of 'Halanaeroarchaeum sulfurireducens' M27-SA2, a sulfur-reducing and acetate-oxidizing haloarchaeon from the deep-sea hypersaline anoxic lake Medee.</title>
        <authorList>
            <person name="Messina E."/>
            <person name="Sorokin D.Y."/>
            <person name="Kublanov I.V."/>
            <person name="Toshchakov S."/>
            <person name="Lopatina A."/>
            <person name="Arcadi E."/>
            <person name="Smedile F."/>
            <person name="La Spada G."/>
            <person name="La Cono V."/>
            <person name="Yakimov M.M."/>
        </authorList>
    </citation>
    <scope>NUCLEOTIDE SEQUENCE [LARGE SCALE GENOMIC DNA]</scope>
    <source>
        <strain evidence="5 6">M27-SA2</strain>
    </source>
</reference>
<keyword evidence="7" id="KW-1185">Reference proteome</keyword>
<feature type="region of interest" description="Disordered" evidence="2">
    <location>
        <begin position="1"/>
        <end position="24"/>
    </location>
</feature>
<dbReference type="HOGENOM" id="CLU_1187747_0_0_2"/>
<dbReference type="InterPro" id="IPR058715">
    <property type="entry name" value="PDDEXK_nuclease-rel"/>
</dbReference>
<reference evidence="6" key="2">
    <citation type="submission" date="2015-05" db="EMBL/GenBank/DDBJ databases">
        <title>Complete genome sequence of Halanaeroarchaeum sulfurireducens type strain M27-SA2, a sulfate-reducer haloarchaeon from marine anoxic lake Medee.</title>
        <authorList>
            <person name="Messina E."/>
            <person name="Kublanov I.V."/>
            <person name="Toshchakov S."/>
            <person name="Arcadi E."/>
            <person name="La Spada G."/>
            <person name="La Cono V."/>
            <person name="Yakimov M.M."/>
        </authorList>
    </citation>
    <scope>NUCLEOTIDE SEQUENCE [LARGE SCALE GENOMIC DNA]</scope>
    <source>
        <strain evidence="6">M27-SA2</strain>
    </source>
</reference>
<dbReference type="EMBL" id="CP011564">
    <property type="protein sequence ID" value="ALG82609.1"/>
    <property type="molecule type" value="Genomic_DNA"/>
</dbReference>
<dbReference type="Proteomes" id="UP000060390">
    <property type="component" value="Chromosome"/>
</dbReference>
<accession>A0A0F7PDF1</accession>